<dbReference type="GO" id="GO:0016491">
    <property type="term" value="F:oxidoreductase activity"/>
    <property type="evidence" value="ECO:0007669"/>
    <property type="project" value="InterPro"/>
</dbReference>
<keyword evidence="6" id="KW-0411">Iron-sulfur</keyword>
<keyword evidence="3" id="KW-0949">S-adenosyl-L-methionine</keyword>
<accession>A0A098AUM2</accession>
<dbReference type="PROSITE" id="PS01305">
    <property type="entry name" value="MOAA_NIFB_PQQE"/>
    <property type="match status" value="1"/>
</dbReference>
<evidence type="ECO:0000313" key="8">
    <source>
        <dbReference type="EMBL" id="CDX00148.1"/>
    </source>
</evidence>
<dbReference type="InterPro" id="IPR023885">
    <property type="entry name" value="4Fe4S-binding_SPASM_dom"/>
</dbReference>
<evidence type="ECO:0000256" key="6">
    <source>
        <dbReference type="ARBA" id="ARBA00023014"/>
    </source>
</evidence>
<dbReference type="InterPro" id="IPR024016">
    <property type="entry name" value="CHP04064_rSAM"/>
</dbReference>
<comment type="cofactor">
    <cofactor evidence="1">
        <name>[4Fe-4S] cluster</name>
        <dbReference type="ChEBI" id="CHEBI:49883"/>
    </cofactor>
</comment>
<dbReference type="SFLD" id="SFLDG01067">
    <property type="entry name" value="SPASM/twitch_domain_containing"/>
    <property type="match status" value="1"/>
</dbReference>
<dbReference type="Gene3D" id="3.20.20.70">
    <property type="entry name" value="Aldolase class I"/>
    <property type="match status" value="1"/>
</dbReference>
<dbReference type="InterPro" id="IPR000385">
    <property type="entry name" value="MoaA_NifB_PqqE_Fe-S-bd_CS"/>
</dbReference>
<reference evidence="8" key="1">
    <citation type="submission" date="2014-07" db="EMBL/GenBank/DDBJ databases">
        <authorList>
            <person name="Hornung V.Bastian."/>
        </authorList>
    </citation>
    <scope>NUCLEOTIDE SEQUENCE</scope>
    <source>
        <strain evidence="8">PCE-S</strain>
    </source>
</reference>
<evidence type="ECO:0000256" key="5">
    <source>
        <dbReference type="ARBA" id="ARBA00023004"/>
    </source>
</evidence>
<dbReference type="CDD" id="cd01335">
    <property type="entry name" value="Radical_SAM"/>
    <property type="match status" value="1"/>
</dbReference>
<dbReference type="PANTHER" id="PTHR43273:SF8">
    <property type="entry name" value="RADICAL SAM DOMAIN PROTEIN"/>
    <property type="match status" value="1"/>
</dbReference>
<evidence type="ECO:0000256" key="1">
    <source>
        <dbReference type="ARBA" id="ARBA00001966"/>
    </source>
</evidence>
<sequence length="465" mass="51838">MSKKEVSPFHLFEYRGRPYLLNIEKMAAHPASTELLPILHSIREPQTKLPADQEKILRSWDLISECQDTDAPVVQMEPVPITYLYLFLTQSCNLRCIYCYGDGGEYGAGGSMDSVTAKQAVDWLLTWSGNMKKIHLGFFGGEPFINFPLMKTTVDYAQSKAQEAHKEVAFYVTTNATLLDDEKIAFIKEHHFSVQISFDGPKEIHDAQRPYANGQGSYDSVVPKIKKLLACVPEASGHGVLWGDTNPQLVKATLQDLGFTSLTLAPASSSLFTDESERNPSSRKTQVQLQALEQETAAWLHHLRSRDKDILRGLRASSGGYGIYPGMIALLHNRRKYHFCGVGRKMVGVSVTGDIYPCHRFVGNDDYKLGHVGDENFNRDDYLQSPPALRANCASCFARYYCAGGCLHDNLSSSGSPHVPSEEICRLRRRELELAAVIVANLSSDDQAFLVNERIIAPKPCPLDF</sequence>
<dbReference type="Pfam" id="PF04055">
    <property type="entry name" value="Radical_SAM"/>
    <property type="match status" value="1"/>
</dbReference>
<dbReference type="PROSITE" id="PS51918">
    <property type="entry name" value="RADICAL_SAM"/>
    <property type="match status" value="1"/>
</dbReference>
<dbReference type="EMBL" id="LK996017">
    <property type="protein sequence ID" value="CDX00148.1"/>
    <property type="molecule type" value="Genomic_DNA"/>
</dbReference>
<dbReference type="PANTHER" id="PTHR43273">
    <property type="entry name" value="ANAEROBIC SULFATASE-MATURATING ENZYME HOMOLOG ASLB-RELATED"/>
    <property type="match status" value="1"/>
</dbReference>
<dbReference type="NCBIfam" id="TIGR04064">
    <property type="entry name" value="rSAM_nif11"/>
    <property type="match status" value="1"/>
</dbReference>
<dbReference type="GO" id="GO:0051539">
    <property type="term" value="F:4 iron, 4 sulfur cluster binding"/>
    <property type="evidence" value="ECO:0007669"/>
    <property type="project" value="UniProtKB-KW"/>
</dbReference>
<dbReference type="InterPro" id="IPR007197">
    <property type="entry name" value="rSAM"/>
</dbReference>
<name>A0A098AUM2_DESHA</name>
<dbReference type="InterPro" id="IPR023867">
    <property type="entry name" value="Sulphatase_maturase_rSAM"/>
</dbReference>
<keyword evidence="2" id="KW-0004">4Fe-4S</keyword>
<dbReference type="SFLD" id="SFLDS00029">
    <property type="entry name" value="Radical_SAM"/>
    <property type="match status" value="1"/>
</dbReference>
<dbReference type="GO" id="GO:0046872">
    <property type="term" value="F:metal ion binding"/>
    <property type="evidence" value="ECO:0007669"/>
    <property type="project" value="UniProtKB-KW"/>
</dbReference>
<dbReference type="SFLD" id="SFLDG01384">
    <property type="entry name" value="thioether_bond_formation_requi"/>
    <property type="match status" value="1"/>
</dbReference>
<keyword evidence="4" id="KW-0479">Metal-binding</keyword>
<evidence type="ECO:0000259" key="7">
    <source>
        <dbReference type="PROSITE" id="PS51918"/>
    </source>
</evidence>
<evidence type="ECO:0000256" key="3">
    <source>
        <dbReference type="ARBA" id="ARBA00022691"/>
    </source>
</evidence>
<feature type="domain" description="Radical SAM core" evidence="7">
    <location>
        <begin position="76"/>
        <end position="304"/>
    </location>
</feature>
<proteinExistence type="predicted"/>
<protein>
    <submittedName>
        <fullName evidence="8">Radical SAM domain protein</fullName>
    </submittedName>
</protein>
<keyword evidence="5" id="KW-0408">Iron</keyword>
<dbReference type="NCBIfam" id="TIGR04085">
    <property type="entry name" value="rSAM_more_4Fe4S"/>
    <property type="match status" value="1"/>
</dbReference>
<dbReference type="InterPro" id="IPR058240">
    <property type="entry name" value="rSAM_sf"/>
</dbReference>
<gene>
    <name evidence="8" type="ORF">DPCES_0261</name>
</gene>
<dbReference type="InterPro" id="IPR013785">
    <property type="entry name" value="Aldolase_TIM"/>
</dbReference>
<evidence type="ECO:0000256" key="2">
    <source>
        <dbReference type="ARBA" id="ARBA00022485"/>
    </source>
</evidence>
<evidence type="ECO:0000256" key="4">
    <source>
        <dbReference type="ARBA" id="ARBA00022723"/>
    </source>
</evidence>
<dbReference type="RefSeq" id="WP_208925163.1">
    <property type="nucleotide sequence ID" value="NZ_LK996017.1"/>
</dbReference>
<dbReference type="PATRIC" id="fig|49338.4.peg.279"/>
<organism evidence="8">
    <name type="scientific">Desulfitobacterium hafniense</name>
    <name type="common">Desulfitobacterium frappieri</name>
    <dbReference type="NCBI Taxonomy" id="49338"/>
    <lineage>
        <taxon>Bacteria</taxon>
        <taxon>Bacillati</taxon>
        <taxon>Bacillota</taxon>
        <taxon>Clostridia</taxon>
        <taxon>Eubacteriales</taxon>
        <taxon>Desulfitobacteriaceae</taxon>
        <taxon>Desulfitobacterium</taxon>
    </lineage>
</organism>
<dbReference type="SUPFAM" id="SSF102114">
    <property type="entry name" value="Radical SAM enzymes"/>
    <property type="match status" value="1"/>
</dbReference>
<dbReference type="SFLD" id="SFLDG01386">
    <property type="entry name" value="main_SPASM_domain-containing"/>
    <property type="match status" value="1"/>
</dbReference>
<dbReference type="AlphaFoldDB" id="A0A098AUM2"/>